<dbReference type="EMBL" id="WIQW01000136">
    <property type="protein sequence ID" value="KAF3080681.1"/>
    <property type="molecule type" value="Genomic_DNA"/>
</dbReference>
<protein>
    <recommendedName>
        <fullName evidence="4">Secreted protein</fullName>
    </recommendedName>
</protein>
<feature type="chain" id="PRO_5029010631" description="Secreted protein" evidence="1">
    <location>
        <begin position="24"/>
        <end position="68"/>
    </location>
</feature>
<name>A0A7C8J282_ORBOL</name>
<evidence type="ECO:0008006" key="4">
    <source>
        <dbReference type="Google" id="ProtNLM"/>
    </source>
</evidence>
<organism evidence="2 3">
    <name type="scientific">Orbilia oligospora</name>
    <name type="common">Nematode-trapping fungus</name>
    <name type="synonym">Arthrobotrys oligospora</name>
    <dbReference type="NCBI Taxonomy" id="2813651"/>
    <lineage>
        <taxon>Eukaryota</taxon>
        <taxon>Fungi</taxon>
        <taxon>Dikarya</taxon>
        <taxon>Ascomycota</taxon>
        <taxon>Pezizomycotina</taxon>
        <taxon>Orbiliomycetes</taxon>
        <taxon>Orbiliales</taxon>
        <taxon>Orbiliaceae</taxon>
        <taxon>Orbilia</taxon>
    </lineage>
</organism>
<dbReference type="AlphaFoldDB" id="A0A7C8J282"/>
<comment type="caution">
    <text evidence="2">The sequence shown here is derived from an EMBL/GenBank/DDBJ whole genome shotgun (WGS) entry which is preliminary data.</text>
</comment>
<sequence>MADGGRWWLWVLEVLVVLGGDGGNDDDGDEDEDDRNRLYNNSHVKIYMRSQSCNHALPDLAILGGAMS</sequence>
<evidence type="ECO:0000313" key="2">
    <source>
        <dbReference type="EMBL" id="KAF3080681.1"/>
    </source>
</evidence>
<accession>A0A7C8J282</accession>
<gene>
    <name evidence="2" type="ORF">TWF102_002133</name>
</gene>
<proteinExistence type="predicted"/>
<feature type="signal peptide" evidence="1">
    <location>
        <begin position="1"/>
        <end position="23"/>
    </location>
</feature>
<feature type="non-terminal residue" evidence="2">
    <location>
        <position position="68"/>
    </location>
</feature>
<evidence type="ECO:0000313" key="3">
    <source>
        <dbReference type="Proteomes" id="UP000475325"/>
    </source>
</evidence>
<dbReference type="Proteomes" id="UP000475325">
    <property type="component" value="Unassembled WGS sequence"/>
</dbReference>
<keyword evidence="1" id="KW-0732">Signal</keyword>
<reference evidence="2 3" key="1">
    <citation type="submission" date="2019-06" db="EMBL/GenBank/DDBJ databases">
        <authorList>
            <person name="Palmer J.M."/>
        </authorList>
    </citation>
    <scope>NUCLEOTIDE SEQUENCE [LARGE SCALE GENOMIC DNA]</scope>
    <source>
        <strain evidence="2 3">TWF102</strain>
    </source>
</reference>
<evidence type="ECO:0000256" key="1">
    <source>
        <dbReference type="SAM" id="SignalP"/>
    </source>
</evidence>